<dbReference type="EMBL" id="LAZR01026885">
    <property type="protein sequence ID" value="KKL67363.1"/>
    <property type="molecule type" value="Genomic_DNA"/>
</dbReference>
<sequence length="86" mass="9714">MIEQVGKTMCAQKVGDAWSIHKERMGLKLGEVAWYPRWGCYVFHPRSGTVFSEEPLAAIAGFIKPQTGNREFGARDKRVLFVVCLL</sequence>
<protein>
    <submittedName>
        <fullName evidence="1">Uncharacterized protein</fullName>
    </submittedName>
</protein>
<comment type="caution">
    <text evidence="1">The sequence shown here is derived from an EMBL/GenBank/DDBJ whole genome shotgun (WGS) entry which is preliminary data.</text>
</comment>
<organism evidence="1">
    <name type="scientific">marine sediment metagenome</name>
    <dbReference type="NCBI Taxonomy" id="412755"/>
    <lineage>
        <taxon>unclassified sequences</taxon>
        <taxon>metagenomes</taxon>
        <taxon>ecological metagenomes</taxon>
    </lineage>
</organism>
<feature type="non-terminal residue" evidence="1">
    <location>
        <position position="86"/>
    </location>
</feature>
<reference evidence="1" key="1">
    <citation type="journal article" date="2015" name="Nature">
        <title>Complex archaea that bridge the gap between prokaryotes and eukaryotes.</title>
        <authorList>
            <person name="Spang A."/>
            <person name="Saw J.H."/>
            <person name="Jorgensen S.L."/>
            <person name="Zaremba-Niedzwiedzka K."/>
            <person name="Martijn J."/>
            <person name="Lind A.E."/>
            <person name="van Eijk R."/>
            <person name="Schleper C."/>
            <person name="Guy L."/>
            <person name="Ettema T.J."/>
        </authorList>
    </citation>
    <scope>NUCLEOTIDE SEQUENCE</scope>
</reference>
<evidence type="ECO:0000313" key="1">
    <source>
        <dbReference type="EMBL" id="KKL67363.1"/>
    </source>
</evidence>
<accession>A0A0F9E017</accession>
<dbReference type="AlphaFoldDB" id="A0A0F9E017"/>
<name>A0A0F9E017_9ZZZZ</name>
<proteinExistence type="predicted"/>
<gene>
    <name evidence="1" type="ORF">LCGC14_2135780</name>
</gene>